<evidence type="ECO:0000313" key="3">
    <source>
        <dbReference type="Proteomes" id="UP000215914"/>
    </source>
</evidence>
<dbReference type="Gramene" id="mRNA:HanXRQr2_Chr11g0502711">
    <property type="protein sequence ID" value="mRNA:HanXRQr2_Chr11g0502711"/>
    <property type="gene ID" value="HanXRQr2_Chr11g0502711"/>
</dbReference>
<evidence type="ECO:0000313" key="2">
    <source>
        <dbReference type="EMBL" id="OTG34047.1"/>
    </source>
</evidence>
<dbReference type="AlphaFoldDB" id="A0A251VEK3"/>
<name>A0A251VEK3_HELAN</name>
<evidence type="ECO:0000313" key="1">
    <source>
        <dbReference type="EMBL" id="KAF5782992.1"/>
    </source>
</evidence>
<sequence>MNRADEVLLAIPSNAACKLWGTDKAPTNVLIQTEDGRTFNVCLSEAKGKLFFFHGWSNVVIHL</sequence>
<organism evidence="2 3">
    <name type="scientific">Helianthus annuus</name>
    <name type="common">Common sunflower</name>
    <dbReference type="NCBI Taxonomy" id="4232"/>
    <lineage>
        <taxon>Eukaryota</taxon>
        <taxon>Viridiplantae</taxon>
        <taxon>Streptophyta</taxon>
        <taxon>Embryophyta</taxon>
        <taxon>Tracheophyta</taxon>
        <taxon>Spermatophyta</taxon>
        <taxon>Magnoliopsida</taxon>
        <taxon>eudicotyledons</taxon>
        <taxon>Gunneridae</taxon>
        <taxon>Pentapetalae</taxon>
        <taxon>asterids</taxon>
        <taxon>campanulids</taxon>
        <taxon>Asterales</taxon>
        <taxon>Asteraceae</taxon>
        <taxon>Asteroideae</taxon>
        <taxon>Heliantheae alliance</taxon>
        <taxon>Heliantheae</taxon>
        <taxon>Helianthus</taxon>
    </lineage>
</organism>
<protein>
    <submittedName>
        <fullName evidence="2">Putative DNA-binding pseudobarrel domain-containing protein</fullName>
    </submittedName>
</protein>
<reference evidence="1 3" key="1">
    <citation type="journal article" date="2017" name="Nature">
        <title>The sunflower genome provides insights into oil metabolism, flowering and Asterid evolution.</title>
        <authorList>
            <person name="Badouin H."/>
            <person name="Gouzy J."/>
            <person name="Grassa C.J."/>
            <person name="Murat F."/>
            <person name="Staton S.E."/>
            <person name="Cottret L."/>
            <person name="Lelandais-Briere C."/>
            <person name="Owens G.L."/>
            <person name="Carrere S."/>
            <person name="Mayjonade B."/>
            <person name="Legrand L."/>
            <person name="Gill N."/>
            <person name="Kane N.C."/>
            <person name="Bowers J.E."/>
            <person name="Hubner S."/>
            <person name="Bellec A."/>
            <person name="Berard A."/>
            <person name="Berges H."/>
            <person name="Blanchet N."/>
            <person name="Boniface M.C."/>
            <person name="Brunel D."/>
            <person name="Catrice O."/>
            <person name="Chaidir N."/>
            <person name="Claudel C."/>
            <person name="Donnadieu C."/>
            <person name="Faraut T."/>
            <person name="Fievet G."/>
            <person name="Helmstetter N."/>
            <person name="King M."/>
            <person name="Knapp S.J."/>
            <person name="Lai Z."/>
            <person name="Le Paslier M.C."/>
            <person name="Lippi Y."/>
            <person name="Lorenzon L."/>
            <person name="Mandel J.R."/>
            <person name="Marage G."/>
            <person name="Marchand G."/>
            <person name="Marquand E."/>
            <person name="Bret-Mestries E."/>
            <person name="Morien E."/>
            <person name="Nambeesan S."/>
            <person name="Nguyen T."/>
            <person name="Pegot-Espagnet P."/>
            <person name="Pouilly N."/>
            <person name="Raftis F."/>
            <person name="Sallet E."/>
            <person name="Schiex T."/>
            <person name="Thomas J."/>
            <person name="Vandecasteele C."/>
            <person name="Vares D."/>
            <person name="Vear F."/>
            <person name="Vautrin S."/>
            <person name="Crespi M."/>
            <person name="Mangin B."/>
            <person name="Burke J.M."/>
            <person name="Salse J."/>
            <person name="Munos S."/>
            <person name="Vincourt P."/>
            <person name="Rieseberg L.H."/>
            <person name="Langlade N.B."/>
        </authorList>
    </citation>
    <scope>NUCLEOTIDE SEQUENCE [LARGE SCALE GENOMIC DNA]</scope>
    <source>
        <strain evidence="3">cv. SF193</strain>
        <tissue evidence="1">Leaves</tissue>
    </source>
</reference>
<dbReference type="EMBL" id="MNCJ02000326">
    <property type="protein sequence ID" value="KAF5782992.1"/>
    <property type="molecule type" value="Genomic_DNA"/>
</dbReference>
<dbReference type="EMBL" id="CM007891">
    <property type="protein sequence ID" value="OTG34047.1"/>
    <property type="molecule type" value="Genomic_DNA"/>
</dbReference>
<keyword evidence="3" id="KW-1185">Reference proteome</keyword>
<dbReference type="GO" id="GO:0003677">
    <property type="term" value="F:DNA binding"/>
    <property type="evidence" value="ECO:0007669"/>
    <property type="project" value="UniProtKB-KW"/>
</dbReference>
<keyword evidence="2" id="KW-0238">DNA-binding</keyword>
<reference evidence="2" key="2">
    <citation type="submission" date="2017-02" db="EMBL/GenBank/DDBJ databases">
        <title>Sunflower complete genome.</title>
        <authorList>
            <person name="Langlade N."/>
            <person name="Munos S."/>
        </authorList>
    </citation>
    <scope>NUCLEOTIDE SEQUENCE [LARGE SCALE GENOMIC DNA]</scope>
    <source>
        <tissue evidence="2">Leaves</tissue>
    </source>
</reference>
<dbReference type="Proteomes" id="UP000215914">
    <property type="component" value="Chromosome 2"/>
</dbReference>
<gene>
    <name evidence="2" type="ORF">HannXRQ_Chr02g0041331</name>
    <name evidence="1" type="ORF">HanXRQr2_Chr11g0502711</name>
</gene>
<reference evidence="1" key="3">
    <citation type="submission" date="2020-06" db="EMBL/GenBank/DDBJ databases">
        <title>Helianthus annuus Genome sequencing and assembly Release 2.</title>
        <authorList>
            <person name="Gouzy J."/>
            <person name="Langlade N."/>
            <person name="Munos S."/>
        </authorList>
    </citation>
    <scope>NUCLEOTIDE SEQUENCE</scope>
    <source>
        <tissue evidence="1">Leaves</tissue>
    </source>
</reference>
<accession>A0A251VEK3</accession>
<proteinExistence type="predicted"/>
<dbReference type="InParanoid" id="A0A251VEK3"/>